<organism evidence="1 2">
    <name type="scientific">Paenibacillus radicis</name>
    <name type="common">ex Xue et al. 2023</name>
    <dbReference type="NCBI Taxonomy" id="2972489"/>
    <lineage>
        <taxon>Bacteria</taxon>
        <taxon>Bacillati</taxon>
        <taxon>Bacillota</taxon>
        <taxon>Bacilli</taxon>
        <taxon>Bacillales</taxon>
        <taxon>Paenibacillaceae</taxon>
        <taxon>Paenibacillus</taxon>
    </lineage>
</organism>
<keyword evidence="2" id="KW-1185">Reference proteome</keyword>
<evidence type="ECO:0000313" key="2">
    <source>
        <dbReference type="Proteomes" id="UP001300012"/>
    </source>
</evidence>
<evidence type="ECO:0008006" key="3">
    <source>
        <dbReference type="Google" id="ProtNLM"/>
    </source>
</evidence>
<protein>
    <recommendedName>
        <fullName evidence="3">LysM domain-containing protein</fullName>
    </recommendedName>
</protein>
<evidence type="ECO:0000313" key="1">
    <source>
        <dbReference type="EMBL" id="MCR8634555.1"/>
    </source>
</evidence>
<comment type="caution">
    <text evidence="1">The sequence shown here is derived from an EMBL/GenBank/DDBJ whole genome shotgun (WGS) entry which is preliminary data.</text>
</comment>
<reference evidence="1 2" key="1">
    <citation type="submission" date="2022-08" db="EMBL/GenBank/DDBJ databases">
        <title>Paenibacillus endoradicis sp. nov., Paenibacillus radicibacter sp. nov and Paenibacillus pararadicis sp. nov., three cold-adapted plant growth-promoting bacteria isolated from root of Larix gmelinii in Great Khingan.</title>
        <authorList>
            <person name="Xue H."/>
        </authorList>
    </citation>
    <scope>NUCLEOTIDE SEQUENCE [LARGE SCALE GENOMIC DNA]</scope>
    <source>
        <strain evidence="1 2">N5-1-1-5</strain>
    </source>
</reference>
<dbReference type="Proteomes" id="UP001300012">
    <property type="component" value="Unassembled WGS sequence"/>
</dbReference>
<dbReference type="InterPro" id="IPR036779">
    <property type="entry name" value="LysM_dom_sf"/>
</dbReference>
<accession>A0ABT1YMZ7</accession>
<sequence length="285" mass="30401">MERAFGHGGFGHGGFDHFEHPAFIPQRRFTPYFFLSPFFFRGNNDTNGTFFTQHQCNEGDTIGTLAEMYNVPQPILETMNPHIQNSEYLAPGSIANIPRLDKMYCHKMFMEQDGPGTDRNSPMVNPEPNMMPVQEKLHMHPHGQHAHSAYPYSYPYPTQYYPGGGHHAGHHAGHHGFGVHLGGHLGGHGAGVHAGGHLGHQGMGVHTGGYLGGYGAGVHAGGHMMDHGAGVHLGGHLGGHGAGVHAGGNLKDHGVGMHVGGNLGDHVGQLGVHLGGHVGNEEKNQ</sequence>
<proteinExistence type="predicted"/>
<dbReference type="EMBL" id="JANQBD010000020">
    <property type="protein sequence ID" value="MCR8634555.1"/>
    <property type="molecule type" value="Genomic_DNA"/>
</dbReference>
<dbReference type="RefSeq" id="WP_258216111.1">
    <property type="nucleotide sequence ID" value="NZ_JANQBD010000020.1"/>
</dbReference>
<gene>
    <name evidence="1" type="ORF">NV381_25495</name>
</gene>
<dbReference type="Gene3D" id="3.10.350.10">
    <property type="entry name" value="LysM domain"/>
    <property type="match status" value="1"/>
</dbReference>
<name>A0ABT1YMZ7_9BACL</name>